<evidence type="ECO:0000256" key="2">
    <source>
        <dbReference type="ARBA" id="ARBA00012000"/>
    </source>
</evidence>
<evidence type="ECO:0000259" key="6">
    <source>
        <dbReference type="SMART" id="SM01009"/>
    </source>
</evidence>
<dbReference type="Pfam" id="PF06029">
    <property type="entry name" value="AlkA_N"/>
    <property type="match status" value="1"/>
</dbReference>
<dbReference type="InterPro" id="IPR023170">
    <property type="entry name" value="HhH_base_excis_C"/>
</dbReference>
<evidence type="ECO:0000259" key="5">
    <source>
        <dbReference type="SMART" id="SM00478"/>
    </source>
</evidence>
<dbReference type="GO" id="GO:0006285">
    <property type="term" value="P:base-excision repair, AP site formation"/>
    <property type="evidence" value="ECO:0007669"/>
    <property type="project" value="TreeGrafter"/>
</dbReference>
<dbReference type="Proteomes" id="UP000235897">
    <property type="component" value="Unassembled WGS sequence"/>
</dbReference>
<dbReference type="InterPro" id="IPR011257">
    <property type="entry name" value="DNA_glycosylase"/>
</dbReference>
<gene>
    <name evidence="7" type="ORF">CXL00_04000</name>
</gene>
<keyword evidence="3" id="KW-0227">DNA damage</keyword>
<evidence type="ECO:0000313" key="8">
    <source>
        <dbReference type="Proteomes" id="UP000235897"/>
    </source>
</evidence>
<dbReference type="Gene3D" id="1.10.1670.10">
    <property type="entry name" value="Helix-hairpin-Helix base-excision DNA repair enzymes (C-terminal)"/>
    <property type="match status" value="1"/>
</dbReference>
<dbReference type="InterPro" id="IPR037046">
    <property type="entry name" value="AlkA_N_sf"/>
</dbReference>
<dbReference type="EC" id="3.2.2.21" evidence="2"/>
<dbReference type="GO" id="GO:0032131">
    <property type="term" value="F:alkylated DNA binding"/>
    <property type="evidence" value="ECO:0007669"/>
    <property type="project" value="TreeGrafter"/>
</dbReference>
<dbReference type="GO" id="GO:0043916">
    <property type="term" value="F:DNA-7-methylguanine glycosylase activity"/>
    <property type="evidence" value="ECO:0007669"/>
    <property type="project" value="TreeGrafter"/>
</dbReference>
<dbReference type="AlphaFoldDB" id="A0A2N8T0G0"/>
<dbReference type="SUPFAM" id="SSF55945">
    <property type="entry name" value="TATA-box binding protein-like"/>
    <property type="match status" value="1"/>
</dbReference>
<dbReference type="EMBL" id="POUW01000001">
    <property type="protein sequence ID" value="PNG08220.1"/>
    <property type="molecule type" value="Genomic_DNA"/>
</dbReference>
<dbReference type="PANTHER" id="PTHR43003:SF13">
    <property type="entry name" value="DNA-3-METHYLADENINE GLYCOSYLASE 2"/>
    <property type="match status" value="1"/>
</dbReference>
<dbReference type="GO" id="GO:0006307">
    <property type="term" value="P:DNA alkylation repair"/>
    <property type="evidence" value="ECO:0007669"/>
    <property type="project" value="TreeGrafter"/>
</dbReference>
<dbReference type="Gene3D" id="3.30.310.20">
    <property type="entry name" value="DNA-3-methyladenine glycosylase AlkA, N-terminal domain"/>
    <property type="match status" value="1"/>
</dbReference>
<evidence type="ECO:0000313" key="7">
    <source>
        <dbReference type="EMBL" id="PNG08220.1"/>
    </source>
</evidence>
<dbReference type="GO" id="GO:0005737">
    <property type="term" value="C:cytoplasm"/>
    <property type="evidence" value="ECO:0007669"/>
    <property type="project" value="TreeGrafter"/>
</dbReference>
<dbReference type="PANTHER" id="PTHR43003">
    <property type="entry name" value="DNA-3-METHYLADENINE GLYCOSYLASE"/>
    <property type="match status" value="1"/>
</dbReference>
<evidence type="ECO:0000256" key="4">
    <source>
        <dbReference type="ARBA" id="ARBA00023204"/>
    </source>
</evidence>
<dbReference type="SUPFAM" id="SSF48150">
    <property type="entry name" value="DNA-glycosylase"/>
    <property type="match status" value="1"/>
</dbReference>
<dbReference type="InterPro" id="IPR010316">
    <property type="entry name" value="AlkA_N"/>
</dbReference>
<dbReference type="InterPro" id="IPR051912">
    <property type="entry name" value="Alkylbase_DNA_Glycosylase/TA"/>
</dbReference>
<feature type="domain" description="HhH-GPD" evidence="5">
    <location>
        <begin position="130"/>
        <end position="290"/>
    </location>
</feature>
<dbReference type="Gene3D" id="1.10.340.30">
    <property type="entry name" value="Hypothetical protein, domain 2"/>
    <property type="match status" value="1"/>
</dbReference>
<name>A0A2N8T0G0_STUST</name>
<sequence length="319" mass="34702">MTPIYLPYLAPWNWSQFHEHFALRLLPGIEALEPMRYSRTVRMGADVGWLSVQPLADQTALTLTLSDSLQGHAAALTARVRRMFDLDADPAATTRHFADDLLLGPLVRANPGLRLPSAFDPFEQAVRAVVGQQVTVKAAVTITRRLVERLGTELPEELSDRASGLLKLFPSPQAIAEARLDSIGMPGKRVATLQRLAAAVADGTLTLQIDDGVDALIGRLCELPGIGPWTAEYIVLRGFGDADAFPAADLGLLKAPLWGSQGITARELLLRAEAWRPRRAYAAVHIWADYENALALTKQKAIKTIQTGVSPIARSPARP</sequence>
<dbReference type="GO" id="GO:0008725">
    <property type="term" value="F:DNA-3-methyladenine glycosylase activity"/>
    <property type="evidence" value="ECO:0007669"/>
    <property type="project" value="TreeGrafter"/>
</dbReference>
<dbReference type="InterPro" id="IPR003265">
    <property type="entry name" value="HhH-GPD_domain"/>
</dbReference>
<dbReference type="Pfam" id="PF00730">
    <property type="entry name" value="HhH-GPD"/>
    <property type="match status" value="1"/>
</dbReference>
<comment type="catalytic activity">
    <reaction evidence="1">
        <text>Hydrolysis of alkylated DNA, releasing 3-methyladenine, 3-methylguanine, 7-methylguanine and 7-methyladenine.</text>
        <dbReference type="EC" id="3.2.2.21"/>
    </reaction>
</comment>
<dbReference type="SMART" id="SM01009">
    <property type="entry name" value="AlkA_N"/>
    <property type="match status" value="1"/>
</dbReference>
<dbReference type="OrthoDB" id="9811249at2"/>
<dbReference type="CDD" id="cd00056">
    <property type="entry name" value="ENDO3c"/>
    <property type="match status" value="1"/>
</dbReference>
<feature type="domain" description="DNA-3-methyladenine glycosylase AlkA N-terminal" evidence="6">
    <location>
        <begin position="3"/>
        <end position="120"/>
    </location>
</feature>
<evidence type="ECO:0000256" key="1">
    <source>
        <dbReference type="ARBA" id="ARBA00000086"/>
    </source>
</evidence>
<accession>A0A2N8T0G0</accession>
<comment type="caution">
    <text evidence="7">The sequence shown here is derived from an EMBL/GenBank/DDBJ whole genome shotgun (WGS) entry which is preliminary data.</text>
</comment>
<dbReference type="RefSeq" id="WP_102846031.1">
    <property type="nucleotide sequence ID" value="NZ_JAMOIG010000030.1"/>
</dbReference>
<reference evidence="7 8" key="1">
    <citation type="submission" date="2018-01" db="EMBL/GenBank/DDBJ databases">
        <title>Denitrification phenotypes of diverse strains of Pseudomonas stutzeri.</title>
        <authorList>
            <person name="Milligan D.A."/>
            <person name="Bergaust L."/>
            <person name="Bakken L.R."/>
            <person name="Frostegard A."/>
        </authorList>
    </citation>
    <scope>NUCLEOTIDE SEQUENCE [LARGE SCALE GENOMIC DNA]</scope>
    <source>
        <strain evidence="7 8">28a3</strain>
    </source>
</reference>
<keyword evidence="4" id="KW-0234">DNA repair</keyword>
<dbReference type="SMART" id="SM00478">
    <property type="entry name" value="ENDO3c"/>
    <property type="match status" value="1"/>
</dbReference>
<protein>
    <recommendedName>
        <fullName evidence="2">DNA-3-methyladenine glycosylase II</fullName>
        <ecNumber evidence="2">3.2.2.21</ecNumber>
    </recommendedName>
</protein>
<proteinExistence type="predicted"/>
<organism evidence="7 8">
    <name type="scientific">Stutzerimonas stutzeri</name>
    <name type="common">Pseudomonas stutzeri</name>
    <dbReference type="NCBI Taxonomy" id="316"/>
    <lineage>
        <taxon>Bacteria</taxon>
        <taxon>Pseudomonadati</taxon>
        <taxon>Pseudomonadota</taxon>
        <taxon>Gammaproteobacteria</taxon>
        <taxon>Pseudomonadales</taxon>
        <taxon>Pseudomonadaceae</taxon>
        <taxon>Stutzerimonas</taxon>
    </lineage>
</organism>
<evidence type="ECO:0000256" key="3">
    <source>
        <dbReference type="ARBA" id="ARBA00022763"/>
    </source>
</evidence>
<dbReference type="GO" id="GO:0032993">
    <property type="term" value="C:protein-DNA complex"/>
    <property type="evidence" value="ECO:0007669"/>
    <property type="project" value="TreeGrafter"/>
</dbReference>